<feature type="non-terminal residue" evidence="1">
    <location>
        <position position="1"/>
    </location>
</feature>
<comment type="caution">
    <text evidence="1">The sequence shown here is derived from an EMBL/GenBank/DDBJ whole genome shotgun (WGS) entry which is preliminary data.</text>
</comment>
<proteinExistence type="predicted"/>
<accession>A0A0F9H1D1</accession>
<sequence length="173" mass="19862">IKTGSGGLHIYFISDYDTNHVLTNGLGEFRASNYQCVGAGCTHPNGNKYIPLNNNLIQRLSKEEIEEILLPHIRNIGVDNSIPTGKDDSRSSLEYRKIIAELKKGTSRENIYQIMGAYSKWTTATQQYQVMTFEKAEAFVLEEKEKGKSESSEYLRNSRYKICRHKRHKFQHS</sequence>
<reference evidence="1" key="1">
    <citation type="journal article" date="2015" name="Nature">
        <title>Complex archaea that bridge the gap between prokaryotes and eukaryotes.</title>
        <authorList>
            <person name="Spang A."/>
            <person name="Saw J.H."/>
            <person name="Jorgensen S.L."/>
            <person name="Zaremba-Niedzwiedzka K."/>
            <person name="Martijn J."/>
            <person name="Lind A.E."/>
            <person name="van Eijk R."/>
            <person name="Schleper C."/>
            <person name="Guy L."/>
            <person name="Ettema T.J."/>
        </authorList>
    </citation>
    <scope>NUCLEOTIDE SEQUENCE</scope>
</reference>
<protein>
    <recommendedName>
        <fullName evidence="2">DNA primase/polymerase bifunctional N-terminal domain-containing protein</fullName>
    </recommendedName>
</protein>
<organism evidence="1">
    <name type="scientific">marine sediment metagenome</name>
    <dbReference type="NCBI Taxonomy" id="412755"/>
    <lineage>
        <taxon>unclassified sequences</taxon>
        <taxon>metagenomes</taxon>
        <taxon>ecological metagenomes</taxon>
    </lineage>
</organism>
<dbReference type="AlphaFoldDB" id="A0A0F9H1D1"/>
<evidence type="ECO:0000313" key="1">
    <source>
        <dbReference type="EMBL" id="KKL69132.1"/>
    </source>
</evidence>
<dbReference type="EMBL" id="LAZR01026311">
    <property type="protein sequence ID" value="KKL69132.1"/>
    <property type="molecule type" value="Genomic_DNA"/>
</dbReference>
<evidence type="ECO:0008006" key="2">
    <source>
        <dbReference type="Google" id="ProtNLM"/>
    </source>
</evidence>
<name>A0A0F9H1D1_9ZZZZ</name>
<gene>
    <name evidence="1" type="ORF">LCGC14_2118030</name>
</gene>